<keyword evidence="1" id="KW-0812">Transmembrane</keyword>
<feature type="transmembrane region" description="Helical" evidence="1">
    <location>
        <begin position="193"/>
        <end position="217"/>
    </location>
</feature>
<proteinExistence type="predicted"/>
<evidence type="ECO:0000256" key="1">
    <source>
        <dbReference type="SAM" id="Phobius"/>
    </source>
</evidence>
<comment type="caution">
    <text evidence="2">The sequence shown here is derived from an EMBL/GenBank/DDBJ whole genome shotgun (WGS) entry which is preliminary data.</text>
</comment>
<feature type="transmembrane region" description="Helical" evidence="1">
    <location>
        <begin position="52"/>
        <end position="75"/>
    </location>
</feature>
<keyword evidence="1" id="KW-0472">Membrane</keyword>
<dbReference type="EMBL" id="CAJNRE010021199">
    <property type="protein sequence ID" value="CAF2252979.1"/>
    <property type="molecule type" value="Genomic_DNA"/>
</dbReference>
<protein>
    <submittedName>
        <fullName evidence="2">Uncharacterized protein</fullName>
    </submittedName>
</protein>
<reference evidence="2" key="1">
    <citation type="submission" date="2021-02" db="EMBL/GenBank/DDBJ databases">
        <authorList>
            <person name="Nowell W R."/>
        </authorList>
    </citation>
    <scope>NUCLEOTIDE SEQUENCE</scope>
</reference>
<evidence type="ECO:0000313" key="3">
    <source>
        <dbReference type="Proteomes" id="UP000663824"/>
    </source>
</evidence>
<evidence type="ECO:0000313" key="2">
    <source>
        <dbReference type="EMBL" id="CAF2252979.1"/>
    </source>
</evidence>
<gene>
    <name evidence="2" type="ORF">MBJ925_LOCUS37993</name>
</gene>
<sequence length="389" mass="43882">MGPKCSTFEMGGNIQIVGNGNSAVVINGVSYNISSLFNTAVDAIMQRYRSELILMQFTSVSLVVILVLLLLRFLMPRSIVDKRLCVAIFKLKNGDPRQYSETWQSITCALHGLCCYTTVPPTLCSAAVEAGIIPVFFSTLSQTSYLEDLNTNSSIMFLFQMVSRIFHNIAQIETLQYHLEKHNCCEEEMGNGYGCYFLCIMLIAFIIWGSVSTAAYVRYRNIRKSHTNTTCLLLNYTVHQHECQNCGSESCTYYTCYDERFLVKYPISNGTFITSTSASFDRDKPHKQTQIGKSYTCFYNPIDVTSVIMELPNEKTKLIQLCIAFGLLGLPVLAIFSCLVYLLSSKINRNCSCFSILKKWMQSIGARMQATKKIEQSADDINLNQIARF</sequence>
<dbReference type="AlphaFoldDB" id="A0A817AMK8"/>
<name>A0A817AMK8_9BILA</name>
<dbReference type="Proteomes" id="UP000663824">
    <property type="component" value="Unassembled WGS sequence"/>
</dbReference>
<keyword evidence="1" id="KW-1133">Transmembrane helix</keyword>
<organism evidence="2 3">
    <name type="scientific">Rotaria magnacalcarata</name>
    <dbReference type="NCBI Taxonomy" id="392030"/>
    <lineage>
        <taxon>Eukaryota</taxon>
        <taxon>Metazoa</taxon>
        <taxon>Spiralia</taxon>
        <taxon>Gnathifera</taxon>
        <taxon>Rotifera</taxon>
        <taxon>Eurotatoria</taxon>
        <taxon>Bdelloidea</taxon>
        <taxon>Philodinida</taxon>
        <taxon>Philodinidae</taxon>
        <taxon>Rotaria</taxon>
    </lineage>
</organism>
<accession>A0A817AMK8</accession>
<feature type="transmembrane region" description="Helical" evidence="1">
    <location>
        <begin position="318"/>
        <end position="343"/>
    </location>
</feature>